<dbReference type="RefSeq" id="WP_168049631.1">
    <property type="nucleotide sequence ID" value="NZ_JAATJR010000003.1"/>
</dbReference>
<protein>
    <recommendedName>
        <fullName evidence="3">Lipoprotein</fullName>
    </recommendedName>
</protein>
<accession>A0ABX1EYI3</accession>
<keyword evidence="2" id="KW-1185">Reference proteome</keyword>
<comment type="caution">
    <text evidence="1">The sequence shown here is derived from an EMBL/GenBank/DDBJ whole genome shotgun (WGS) entry which is preliminary data.</text>
</comment>
<dbReference type="Gene3D" id="2.40.360.20">
    <property type="match status" value="1"/>
</dbReference>
<dbReference type="Proteomes" id="UP000765160">
    <property type="component" value="Unassembled WGS sequence"/>
</dbReference>
<reference evidence="1 2" key="1">
    <citation type="submission" date="2020-03" db="EMBL/GenBank/DDBJ databases">
        <title>Roseomonas selenitidurans sp. nov. isolated from soil.</title>
        <authorList>
            <person name="Liu H."/>
        </authorList>
    </citation>
    <scope>NUCLEOTIDE SEQUENCE [LARGE SCALE GENOMIC DNA]</scope>
    <source>
        <strain evidence="1 2">JCM 15073</strain>
    </source>
</reference>
<organism evidence="1 2">
    <name type="scientific">Falsiroseomonas frigidaquae</name>
    <dbReference type="NCBI Taxonomy" id="487318"/>
    <lineage>
        <taxon>Bacteria</taxon>
        <taxon>Pseudomonadati</taxon>
        <taxon>Pseudomonadota</taxon>
        <taxon>Alphaproteobacteria</taxon>
        <taxon>Acetobacterales</taxon>
        <taxon>Roseomonadaceae</taxon>
        <taxon>Falsiroseomonas</taxon>
    </lineage>
</organism>
<dbReference type="Pfam" id="PF11306">
    <property type="entry name" value="DUF3108"/>
    <property type="match status" value="1"/>
</dbReference>
<name>A0ABX1EYI3_9PROT</name>
<evidence type="ECO:0000313" key="2">
    <source>
        <dbReference type="Proteomes" id="UP000765160"/>
    </source>
</evidence>
<dbReference type="InterPro" id="IPR021457">
    <property type="entry name" value="DUF3108"/>
</dbReference>
<dbReference type="EMBL" id="JAAVTX010000003">
    <property type="protein sequence ID" value="NKE45152.1"/>
    <property type="molecule type" value="Genomic_DNA"/>
</dbReference>
<evidence type="ECO:0000313" key="1">
    <source>
        <dbReference type="EMBL" id="NKE45152.1"/>
    </source>
</evidence>
<sequence>MRVLMMGLAVALMGCQQDVASIRPATSQMTVAAASAVPADCPPANTVIRTSIGSEFTYLGRDPSDAEFCVWRARDRLGRDLHNLRPVPAGTEAFHRAGVRQMLPLSVGRVAQYQSRSSDGAWNHTIRVVSADTVTVPAGRFDVWVVERIEEGTFNNGYRGEQVFYFERGTGVLVKQVSRLVRGTGSPGSTWEAVSITRG</sequence>
<dbReference type="PROSITE" id="PS51257">
    <property type="entry name" value="PROKAR_LIPOPROTEIN"/>
    <property type="match status" value="1"/>
</dbReference>
<gene>
    <name evidence="1" type="ORF">HB662_10205</name>
</gene>
<evidence type="ECO:0008006" key="3">
    <source>
        <dbReference type="Google" id="ProtNLM"/>
    </source>
</evidence>
<proteinExistence type="predicted"/>